<evidence type="ECO:0000256" key="5">
    <source>
        <dbReference type="ARBA" id="ARBA00022692"/>
    </source>
</evidence>
<feature type="transmembrane region" description="Helical" evidence="8">
    <location>
        <begin position="370"/>
        <end position="395"/>
    </location>
</feature>
<dbReference type="PANTHER" id="PTHR33908:SF11">
    <property type="entry name" value="MEMBRANE PROTEIN"/>
    <property type="match status" value="1"/>
</dbReference>
<feature type="transmembrane region" description="Helical" evidence="8">
    <location>
        <begin position="131"/>
        <end position="151"/>
    </location>
</feature>
<evidence type="ECO:0000256" key="1">
    <source>
        <dbReference type="ARBA" id="ARBA00004651"/>
    </source>
</evidence>
<organism evidence="9 10">
    <name type="scientific">Hymenobacter profundi</name>
    <dbReference type="NCBI Taxonomy" id="1982110"/>
    <lineage>
        <taxon>Bacteria</taxon>
        <taxon>Pseudomonadati</taxon>
        <taxon>Bacteroidota</taxon>
        <taxon>Cytophagia</taxon>
        <taxon>Cytophagales</taxon>
        <taxon>Hymenobacteraceae</taxon>
        <taxon>Hymenobacter</taxon>
    </lineage>
</organism>
<feature type="transmembrane region" description="Helical" evidence="8">
    <location>
        <begin position="220"/>
        <end position="239"/>
    </location>
</feature>
<feature type="transmembrane region" description="Helical" evidence="8">
    <location>
        <begin position="20"/>
        <end position="38"/>
    </location>
</feature>
<keyword evidence="3" id="KW-0328">Glycosyltransferase</keyword>
<dbReference type="InterPro" id="IPR050297">
    <property type="entry name" value="LipidA_mod_glycosyltrf_83"/>
</dbReference>
<evidence type="ECO:0008006" key="11">
    <source>
        <dbReference type="Google" id="ProtNLM"/>
    </source>
</evidence>
<name>A0ABS6WZU9_9BACT</name>
<protein>
    <recommendedName>
        <fullName evidence="11">Glycosyltransferase RgtA/B/C/D-like domain-containing protein</fullName>
    </recommendedName>
</protein>
<evidence type="ECO:0000256" key="3">
    <source>
        <dbReference type="ARBA" id="ARBA00022676"/>
    </source>
</evidence>
<feature type="transmembrane region" description="Helical" evidence="8">
    <location>
        <begin position="401"/>
        <end position="419"/>
    </location>
</feature>
<feature type="transmembrane region" description="Helical" evidence="8">
    <location>
        <begin position="181"/>
        <end position="214"/>
    </location>
</feature>
<dbReference type="EMBL" id="JAHWGL010000040">
    <property type="protein sequence ID" value="MBW3129117.1"/>
    <property type="molecule type" value="Genomic_DNA"/>
</dbReference>
<evidence type="ECO:0000256" key="7">
    <source>
        <dbReference type="ARBA" id="ARBA00023136"/>
    </source>
</evidence>
<keyword evidence="2" id="KW-1003">Cell membrane</keyword>
<feature type="transmembrane region" description="Helical" evidence="8">
    <location>
        <begin position="157"/>
        <end position="174"/>
    </location>
</feature>
<keyword evidence="4" id="KW-0808">Transferase</keyword>
<comment type="caution">
    <text evidence="9">The sequence shown here is derived from an EMBL/GenBank/DDBJ whole genome shotgun (WGS) entry which is preliminary data.</text>
</comment>
<dbReference type="PANTHER" id="PTHR33908">
    <property type="entry name" value="MANNOSYLTRANSFERASE YKCB-RELATED"/>
    <property type="match status" value="1"/>
</dbReference>
<keyword evidence="5 8" id="KW-0812">Transmembrane</keyword>
<evidence type="ECO:0000256" key="4">
    <source>
        <dbReference type="ARBA" id="ARBA00022679"/>
    </source>
</evidence>
<evidence type="ECO:0000256" key="6">
    <source>
        <dbReference type="ARBA" id="ARBA00022989"/>
    </source>
</evidence>
<comment type="subcellular location">
    <subcellularLocation>
        <location evidence="1">Cell membrane</location>
        <topology evidence="1">Multi-pass membrane protein</topology>
    </subcellularLocation>
</comment>
<sequence>MMFRRALSHSISARSQVPTWFWVGLVAWHILFFGVQLHQRTYFFPDTDRYRMEAVNIREAGEFYAQPLPATGAKKPQEYTIRPPGYPLFLLALDTPSARFPFVALVVQNLLSLLNLGLLARWLHRFRLLPAQWVFLLLGVCTYPAQLIYANVLMSEMLLQTCVVLLWLSAVAAWETQQMRYALSVAATATAAMLVKPVFYPFSIVVLLVGSWAALRWRRLPVAVVAALPLAVALLYQSWNYQRTGLFHFSSIATINLLHYNTEGVLRRTEGAVVADHFIDTVEAEAHRRYATFAQQQQHIRTRSMAVLWKYPVTYARIHLTGMVNCFLDPGRFDLVHFFKLPGQEGRGLLGQYTAYGYKGMARYIWRLPLGLLSALLLVAVGNVVRMLAFGLFLYQRQYALFVRLSAAGILLYVAFLTGPLGAARFAVPVFPLLVVGATLGSRKLLLMLPSVALPRA</sequence>
<feature type="transmembrane region" description="Helical" evidence="8">
    <location>
        <begin position="426"/>
        <end position="446"/>
    </location>
</feature>
<keyword evidence="7 8" id="KW-0472">Membrane</keyword>
<accession>A0ABS6WZU9</accession>
<keyword evidence="10" id="KW-1185">Reference proteome</keyword>
<proteinExistence type="predicted"/>
<feature type="transmembrane region" description="Helical" evidence="8">
    <location>
        <begin position="100"/>
        <end position="119"/>
    </location>
</feature>
<evidence type="ECO:0000256" key="8">
    <source>
        <dbReference type="SAM" id="Phobius"/>
    </source>
</evidence>
<keyword evidence="6 8" id="KW-1133">Transmembrane helix</keyword>
<evidence type="ECO:0000313" key="10">
    <source>
        <dbReference type="Proteomes" id="UP000826188"/>
    </source>
</evidence>
<gene>
    <name evidence="9" type="ORF">KYK14_11175</name>
</gene>
<dbReference type="Proteomes" id="UP000826188">
    <property type="component" value="Unassembled WGS sequence"/>
</dbReference>
<dbReference type="RefSeq" id="WP_219158887.1">
    <property type="nucleotide sequence ID" value="NZ_JAHWGL010000040.1"/>
</dbReference>
<evidence type="ECO:0000256" key="2">
    <source>
        <dbReference type="ARBA" id="ARBA00022475"/>
    </source>
</evidence>
<evidence type="ECO:0000313" key="9">
    <source>
        <dbReference type="EMBL" id="MBW3129117.1"/>
    </source>
</evidence>
<reference evidence="9 10" key="1">
    <citation type="submission" date="2021-07" db="EMBL/GenBank/DDBJ databases">
        <title>Hymenobacter profundi sp. nov., isolated from deep-sea water.</title>
        <authorList>
            <person name="Kim M.K."/>
        </authorList>
    </citation>
    <scope>NUCLEOTIDE SEQUENCE [LARGE SCALE GENOMIC DNA]</scope>
    <source>
        <strain evidence="9 10">M2</strain>
    </source>
</reference>